<accession>A0A368GFP0</accession>
<dbReference type="Proteomes" id="UP000252519">
    <property type="component" value="Unassembled WGS sequence"/>
</dbReference>
<keyword evidence="6 11" id="KW-0812">Transmembrane</keyword>
<comment type="catalytic activity">
    <reaction evidence="10">
        <text>glucuronate acceptor + UDP-alpha-D-glucuronate = acceptor beta-D-glucuronoside + UDP + H(+)</text>
        <dbReference type="Rhea" id="RHEA:21032"/>
        <dbReference type="ChEBI" id="CHEBI:15378"/>
        <dbReference type="ChEBI" id="CHEBI:58052"/>
        <dbReference type="ChEBI" id="CHEBI:58223"/>
        <dbReference type="ChEBI" id="CHEBI:132367"/>
        <dbReference type="ChEBI" id="CHEBI:132368"/>
        <dbReference type="EC" id="2.4.1.17"/>
    </reaction>
</comment>
<organism evidence="12 13">
    <name type="scientific">Ancylostoma caninum</name>
    <name type="common">Dog hookworm</name>
    <dbReference type="NCBI Taxonomy" id="29170"/>
    <lineage>
        <taxon>Eukaryota</taxon>
        <taxon>Metazoa</taxon>
        <taxon>Ecdysozoa</taxon>
        <taxon>Nematoda</taxon>
        <taxon>Chromadorea</taxon>
        <taxon>Rhabditida</taxon>
        <taxon>Rhabditina</taxon>
        <taxon>Rhabditomorpha</taxon>
        <taxon>Strongyloidea</taxon>
        <taxon>Ancylostomatidae</taxon>
        <taxon>Ancylostomatinae</taxon>
        <taxon>Ancylostoma</taxon>
    </lineage>
</organism>
<comment type="caution">
    <text evidence="12">The sequence shown here is derived from an EMBL/GenBank/DDBJ whole genome shotgun (WGS) entry which is preliminary data.</text>
</comment>
<dbReference type="PANTHER" id="PTHR48043">
    <property type="entry name" value="EG:EG0003.4 PROTEIN-RELATED"/>
    <property type="match status" value="1"/>
</dbReference>
<evidence type="ECO:0000256" key="1">
    <source>
        <dbReference type="ARBA" id="ARBA00004167"/>
    </source>
</evidence>
<reference evidence="12 13" key="1">
    <citation type="submission" date="2014-10" db="EMBL/GenBank/DDBJ databases">
        <title>Draft genome of the hookworm Ancylostoma caninum.</title>
        <authorList>
            <person name="Mitreva M."/>
        </authorList>
    </citation>
    <scope>NUCLEOTIDE SEQUENCE [LARGE SCALE GENOMIC DNA]</scope>
    <source>
        <strain evidence="12 13">Baltimore</strain>
    </source>
</reference>
<dbReference type="CDD" id="cd03784">
    <property type="entry name" value="GT1_Gtf-like"/>
    <property type="match status" value="1"/>
</dbReference>
<keyword evidence="9 11" id="KW-0472">Membrane</keyword>
<evidence type="ECO:0000256" key="10">
    <source>
        <dbReference type="ARBA" id="ARBA00047475"/>
    </source>
</evidence>
<dbReference type="FunFam" id="3.40.50.2000:FF:000038">
    <property type="entry name" value="UDP-GlucuronosylTransferase"/>
    <property type="match status" value="1"/>
</dbReference>
<feature type="transmembrane region" description="Helical" evidence="11">
    <location>
        <begin position="385"/>
        <end position="408"/>
    </location>
</feature>
<dbReference type="SUPFAM" id="SSF53756">
    <property type="entry name" value="UDP-Glycosyltransferase/glycogen phosphorylase"/>
    <property type="match status" value="1"/>
</dbReference>
<dbReference type="GO" id="GO:0016020">
    <property type="term" value="C:membrane"/>
    <property type="evidence" value="ECO:0007669"/>
    <property type="project" value="UniProtKB-SubCell"/>
</dbReference>
<evidence type="ECO:0000256" key="4">
    <source>
        <dbReference type="ARBA" id="ARBA00022676"/>
    </source>
</evidence>
<dbReference type="InterPro" id="IPR050271">
    <property type="entry name" value="UDP-glycosyltransferase"/>
</dbReference>
<evidence type="ECO:0000256" key="11">
    <source>
        <dbReference type="SAM" id="Phobius"/>
    </source>
</evidence>
<evidence type="ECO:0000313" key="13">
    <source>
        <dbReference type="Proteomes" id="UP000252519"/>
    </source>
</evidence>
<evidence type="ECO:0000256" key="7">
    <source>
        <dbReference type="ARBA" id="ARBA00022729"/>
    </source>
</evidence>
<evidence type="ECO:0000256" key="6">
    <source>
        <dbReference type="ARBA" id="ARBA00022692"/>
    </source>
</evidence>
<evidence type="ECO:0000256" key="9">
    <source>
        <dbReference type="ARBA" id="ARBA00023136"/>
    </source>
</evidence>
<dbReference type="AlphaFoldDB" id="A0A368GFP0"/>
<name>A0A368GFP0_ANCCA</name>
<dbReference type="GO" id="GO:0015020">
    <property type="term" value="F:glucuronosyltransferase activity"/>
    <property type="evidence" value="ECO:0007669"/>
    <property type="project" value="UniProtKB-EC"/>
</dbReference>
<keyword evidence="5 12" id="KW-0808">Transferase</keyword>
<dbReference type="InterPro" id="IPR002213">
    <property type="entry name" value="UDP_glucos_trans"/>
</dbReference>
<comment type="subcellular location">
    <subcellularLocation>
        <location evidence="1">Membrane</location>
        <topology evidence="1">Single-pass membrane protein</topology>
    </subcellularLocation>
</comment>
<dbReference type="OrthoDB" id="5835829at2759"/>
<sequence>MPEMNKDLVNVTGLRSTKRIVRSPGDPRVLKKEQESKQDSFRSIWTTSSSAVAMLQITKKMSEIFKWQCETLINDDALLQRLKEEKFDVGIAEPNTVCALGLFEVLDIKSTIAVVSNPHLESVAFAIGEPFLPSYIPGDKMTFLERLENIFALTVAKIFGSYCYNAEMEVFIKKFGSFKDYNELIAQVSFVFTNGNPYLDFPRPTLHKTVMIGGFAVAQREKEKQQLSQKWNSILNVSKRTVLVSFGSYARSVDMPEDFKRAMLDVFASMPDVTFIWKYEDENSNIADSIPNVYRSSWVPQVELLEDERLSLFLTHGGLASTNEVAFMGKPAIVVGFLCNPLLYMLRSQPISAQELLLKHAEFAARYGRLPNLDSYGRHLSTVQYYSLDVFAAVATSLTLVVVVLLILMRKCCKRVLLSKQKKD</sequence>
<dbReference type="Gene3D" id="3.40.50.2000">
    <property type="entry name" value="Glycogen Phosphorylase B"/>
    <property type="match status" value="1"/>
</dbReference>
<evidence type="ECO:0000256" key="5">
    <source>
        <dbReference type="ARBA" id="ARBA00022679"/>
    </source>
</evidence>
<keyword evidence="8 11" id="KW-1133">Transmembrane helix</keyword>
<evidence type="ECO:0000256" key="8">
    <source>
        <dbReference type="ARBA" id="ARBA00022989"/>
    </source>
</evidence>
<keyword evidence="4" id="KW-0328">Glycosyltransferase</keyword>
<comment type="similarity">
    <text evidence="2">Belongs to the UDP-glycosyltransferase family.</text>
</comment>
<dbReference type="PANTHER" id="PTHR48043:SF23">
    <property type="entry name" value="UDP-GLUCURONOSYLTRANSFERASE"/>
    <property type="match status" value="1"/>
</dbReference>
<dbReference type="Pfam" id="PF00201">
    <property type="entry name" value="UDPGT"/>
    <property type="match status" value="1"/>
</dbReference>
<dbReference type="EC" id="2.4.1.17" evidence="3"/>
<protein>
    <recommendedName>
        <fullName evidence="3">glucuronosyltransferase</fullName>
        <ecNumber evidence="3">2.4.1.17</ecNumber>
    </recommendedName>
</protein>
<dbReference type="STRING" id="29170.A0A368GFP0"/>
<evidence type="ECO:0000313" key="12">
    <source>
        <dbReference type="EMBL" id="RCN43196.1"/>
    </source>
</evidence>
<proteinExistence type="inferred from homology"/>
<keyword evidence="13" id="KW-1185">Reference proteome</keyword>
<evidence type="ECO:0000256" key="3">
    <source>
        <dbReference type="ARBA" id="ARBA00012544"/>
    </source>
</evidence>
<gene>
    <name evidence="12" type="ORF">ANCCAN_10771</name>
</gene>
<keyword evidence="7" id="KW-0732">Signal</keyword>
<evidence type="ECO:0000256" key="2">
    <source>
        <dbReference type="ARBA" id="ARBA00009995"/>
    </source>
</evidence>
<dbReference type="EMBL" id="JOJR01000165">
    <property type="protein sequence ID" value="RCN43196.1"/>
    <property type="molecule type" value="Genomic_DNA"/>
</dbReference>